<protein>
    <recommendedName>
        <fullName evidence="2">DUF4218 domain-containing protein</fullName>
    </recommendedName>
</protein>
<sequence length="95" mass="11231">MEHLVIHLTKEATLGGPVHFRWMYPYERKLGRLKRTIRNKARVEVTDDVLPITHVQEELVEEVNDTNDDDNEEIEFDDTDLTDDDVEEFEDEDSD</sequence>
<accession>A0A5N6L8W6</accession>
<feature type="region of interest" description="Disordered" evidence="1">
    <location>
        <begin position="57"/>
        <end position="95"/>
    </location>
</feature>
<evidence type="ECO:0000313" key="3">
    <source>
        <dbReference type="EMBL" id="KAC9592600.1"/>
    </source>
</evidence>
<name>A0A5N6L8W6_9ASTR</name>
<proteinExistence type="predicted"/>
<dbReference type="OrthoDB" id="1886754at2759"/>
<comment type="caution">
    <text evidence="3">The sequence shown here is derived from an EMBL/GenBank/DDBJ whole genome shotgun (WGS) entry which is preliminary data.</text>
</comment>
<gene>
    <name evidence="3" type="ORF">E3N88_45591</name>
</gene>
<dbReference type="EMBL" id="SZYD01002396">
    <property type="protein sequence ID" value="KAC9592600.1"/>
    <property type="molecule type" value="Genomic_DNA"/>
</dbReference>
<dbReference type="InterPro" id="IPR025452">
    <property type="entry name" value="DUF4218"/>
</dbReference>
<evidence type="ECO:0000313" key="4">
    <source>
        <dbReference type="Proteomes" id="UP000326396"/>
    </source>
</evidence>
<reference evidence="3 4" key="1">
    <citation type="submission" date="2019-05" db="EMBL/GenBank/DDBJ databases">
        <title>Mikania micrantha, genome provides insights into the molecular mechanism of rapid growth.</title>
        <authorList>
            <person name="Liu B."/>
        </authorList>
    </citation>
    <scope>NUCLEOTIDE SEQUENCE [LARGE SCALE GENOMIC DNA]</scope>
    <source>
        <strain evidence="3">NLD-2019</strain>
        <tissue evidence="3">Leaf</tissue>
    </source>
</reference>
<organism evidence="3 4">
    <name type="scientific">Mikania micrantha</name>
    <name type="common">bitter vine</name>
    <dbReference type="NCBI Taxonomy" id="192012"/>
    <lineage>
        <taxon>Eukaryota</taxon>
        <taxon>Viridiplantae</taxon>
        <taxon>Streptophyta</taxon>
        <taxon>Embryophyta</taxon>
        <taxon>Tracheophyta</taxon>
        <taxon>Spermatophyta</taxon>
        <taxon>Magnoliopsida</taxon>
        <taxon>eudicotyledons</taxon>
        <taxon>Gunneridae</taxon>
        <taxon>Pentapetalae</taxon>
        <taxon>asterids</taxon>
        <taxon>campanulids</taxon>
        <taxon>Asterales</taxon>
        <taxon>Asteraceae</taxon>
        <taxon>Asteroideae</taxon>
        <taxon>Heliantheae alliance</taxon>
        <taxon>Eupatorieae</taxon>
        <taxon>Mikania</taxon>
    </lineage>
</organism>
<evidence type="ECO:0000259" key="2">
    <source>
        <dbReference type="Pfam" id="PF13960"/>
    </source>
</evidence>
<feature type="compositionally biased region" description="Acidic residues" evidence="1">
    <location>
        <begin position="58"/>
        <end position="95"/>
    </location>
</feature>
<dbReference type="Proteomes" id="UP000326396">
    <property type="component" value="Unassembled WGS sequence"/>
</dbReference>
<dbReference type="PANTHER" id="PTHR48258:SF4">
    <property type="entry name" value="DUF4216 DOMAIN-CONTAINING PROTEIN"/>
    <property type="match status" value="1"/>
</dbReference>
<evidence type="ECO:0000256" key="1">
    <source>
        <dbReference type="SAM" id="MobiDB-lite"/>
    </source>
</evidence>
<dbReference type="AlphaFoldDB" id="A0A5N6L8W6"/>
<keyword evidence="4" id="KW-1185">Reference proteome</keyword>
<feature type="domain" description="DUF4218" evidence="2">
    <location>
        <begin position="1"/>
        <end position="44"/>
    </location>
</feature>
<dbReference type="PANTHER" id="PTHR48258">
    <property type="entry name" value="DUF4218 DOMAIN-CONTAINING PROTEIN-RELATED"/>
    <property type="match status" value="1"/>
</dbReference>
<dbReference type="Pfam" id="PF13960">
    <property type="entry name" value="DUF4218"/>
    <property type="match status" value="1"/>
</dbReference>